<reference evidence="2" key="1">
    <citation type="submission" date="2020-05" db="EMBL/GenBank/DDBJ databases">
        <title>Complete genome sequence of Bradyrhizobium diazoefficiens XF8 isolated from soybean nodule.</title>
        <authorList>
            <person name="Noda R."/>
            <person name="Kakizaki K."/>
            <person name="Minamisawa K."/>
        </authorList>
    </citation>
    <scope>NUCLEOTIDE SEQUENCE</scope>
    <source>
        <strain evidence="2">XF8</strain>
    </source>
</reference>
<feature type="compositionally biased region" description="Basic and acidic residues" evidence="1">
    <location>
        <begin position="48"/>
        <end position="69"/>
    </location>
</feature>
<proteinExistence type="predicted"/>
<dbReference type="EMBL" id="AP023097">
    <property type="protein sequence ID" value="BCE75032.1"/>
    <property type="molecule type" value="Genomic_DNA"/>
</dbReference>
<evidence type="ECO:0000313" key="2">
    <source>
        <dbReference type="EMBL" id="BCE75032.1"/>
    </source>
</evidence>
<accession>A0A810BEI7</accession>
<organism evidence="2">
    <name type="scientific">Bradyrhizobium diazoefficiens</name>
    <dbReference type="NCBI Taxonomy" id="1355477"/>
    <lineage>
        <taxon>Bacteria</taxon>
        <taxon>Pseudomonadati</taxon>
        <taxon>Pseudomonadota</taxon>
        <taxon>Alphaproteobacteria</taxon>
        <taxon>Hyphomicrobiales</taxon>
        <taxon>Nitrobacteraceae</taxon>
        <taxon>Bradyrhizobium</taxon>
    </lineage>
</organism>
<feature type="region of interest" description="Disordered" evidence="1">
    <location>
        <begin position="48"/>
        <end position="73"/>
    </location>
</feature>
<evidence type="ECO:0000256" key="1">
    <source>
        <dbReference type="SAM" id="MobiDB-lite"/>
    </source>
</evidence>
<protein>
    <submittedName>
        <fullName evidence="2">Uncharacterized protein</fullName>
    </submittedName>
</protein>
<sequence length="107" mass="11444">MERAYMQGKSIDRRPGGLHLSDQLDEEVNHLPLGGGLFEQPLFDLGESVRDAGGDGDRAGSSHERDRRGIGSRRRIGSLGTHFYSLAFTADNTDALAAMLSTAGAKG</sequence>
<dbReference type="AlphaFoldDB" id="A0A810BEI7"/>
<name>A0A810BEI7_9BRAD</name>
<gene>
    <name evidence="2" type="ORF">XF8B_51430</name>
</gene>